<evidence type="ECO:0000313" key="1">
    <source>
        <dbReference type="EMBL" id="GME78256.1"/>
    </source>
</evidence>
<protein>
    <submittedName>
        <fullName evidence="1">Unnamed protein product</fullName>
    </submittedName>
</protein>
<dbReference type="Proteomes" id="UP001165064">
    <property type="component" value="Unassembled WGS sequence"/>
</dbReference>
<organism evidence="1 2">
    <name type="scientific">Ambrosiozyma monospora</name>
    <name type="common">Yeast</name>
    <name type="synonym">Endomycopsis monosporus</name>
    <dbReference type="NCBI Taxonomy" id="43982"/>
    <lineage>
        <taxon>Eukaryota</taxon>
        <taxon>Fungi</taxon>
        <taxon>Dikarya</taxon>
        <taxon>Ascomycota</taxon>
        <taxon>Saccharomycotina</taxon>
        <taxon>Pichiomycetes</taxon>
        <taxon>Pichiales</taxon>
        <taxon>Pichiaceae</taxon>
        <taxon>Ambrosiozyma</taxon>
    </lineage>
</organism>
<gene>
    <name evidence="1" type="ORF">Amon02_000336400</name>
</gene>
<evidence type="ECO:0000313" key="2">
    <source>
        <dbReference type="Proteomes" id="UP001165064"/>
    </source>
</evidence>
<keyword evidence="2" id="KW-1185">Reference proteome</keyword>
<name>A0ACB5T035_AMBMO</name>
<sequence length="262" mass="29929">MRFSNNCKQFQAQITGLQLDQIKMDSSLSEDPSNFYKSHNSINRYQTNAFEFDVEQKDKRIRVSIPVSHPTLKPTAPLLDDENPSTSQLHPPPHDSNISPDKENAPLPPIPEIESLPIPPFAHYTSLDPKRMTPITLPNTHPSQQIAELPIKECHSQSKIETKNSRPKKALVGTKHPELKKAQVTNKNPDIEKAQMSSPEMQYRKRSLIMLIINSIISAILLSLITATYVKQKYTNNMFEFDLTARLSCLYCRIFIIYSRFV</sequence>
<proteinExistence type="predicted"/>
<dbReference type="EMBL" id="BSXS01002125">
    <property type="protein sequence ID" value="GME78256.1"/>
    <property type="molecule type" value="Genomic_DNA"/>
</dbReference>
<reference evidence="1" key="1">
    <citation type="submission" date="2023-04" db="EMBL/GenBank/DDBJ databases">
        <title>Ambrosiozyma monospora NBRC 10751.</title>
        <authorList>
            <person name="Ichikawa N."/>
            <person name="Sato H."/>
            <person name="Tonouchi N."/>
        </authorList>
    </citation>
    <scope>NUCLEOTIDE SEQUENCE</scope>
    <source>
        <strain evidence="1">NBRC 10751</strain>
    </source>
</reference>
<comment type="caution">
    <text evidence="1">The sequence shown here is derived from an EMBL/GenBank/DDBJ whole genome shotgun (WGS) entry which is preliminary data.</text>
</comment>
<accession>A0ACB5T035</accession>